<name>A0A8H3WC05_9PEZI</name>
<proteinExistence type="predicted"/>
<protein>
    <submittedName>
        <fullName evidence="1">Uncharacterized protein</fullName>
    </submittedName>
</protein>
<accession>A0A8H3WC05</accession>
<evidence type="ECO:0000313" key="2">
    <source>
        <dbReference type="Proteomes" id="UP000434172"/>
    </source>
</evidence>
<comment type="caution">
    <text evidence="1">The sequence shown here is derived from an EMBL/GenBank/DDBJ whole genome shotgun (WGS) entry which is preliminary data.</text>
</comment>
<evidence type="ECO:0000313" key="1">
    <source>
        <dbReference type="EMBL" id="KAF0323405.1"/>
    </source>
</evidence>
<gene>
    <name evidence="1" type="ORF">GQ607_009302</name>
</gene>
<dbReference type="EMBL" id="WOWK01000052">
    <property type="protein sequence ID" value="KAF0323405.1"/>
    <property type="molecule type" value="Genomic_DNA"/>
</dbReference>
<dbReference type="AlphaFoldDB" id="A0A8H3WC05"/>
<keyword evidence="2" id="KW-1185">Reference proteome</keyword>
<organism evidence="1 2">
    <name type="scientific">Colletotrichum asianum</name>
    <dbReference type="NCBI Taxonomy" id="702518"/>
    <lineage>
        <taxon>Eukaryota</taxon>
        <taxon>Fungi</taxon>
        <taxon>Dikarya</taxon>
        <taxon>Ascomycota</taxon>
        <taxon>Pezizomycotina</taxon>
        <taxon>Sordariomycetes</taxon>
        <taxon>Hypocreomycetidae</taxon>
        <taxon>Glomerellales</taxon>
        <taxon>Glomerellaceae</taxon>
        <taxon>Colletotrichum</taxon>
        <taxon>Colletotrichum gloeosporioides species complex</taxon>
    </lineage>
</organism>
<reference evidence="1 2" key="1">
    <citation type="submission" date="2019-12" db="EMBL/GenBank/DDBJ databases">
        <title>A genome sequence resource for the geographically widespread anthracnose pathogen Colletotrichum asianum.</title>
        <authorList>
            <person name="Meng Y."/>
        </authorList>
    </citation>
    <scope>NUCLEOTIDE SEQUENCE [LARGE SCALE GENOMIC DNA]</scope>
    <source>
        <strain evidence="1 2">ICMP 18580</strain>
    </source>
</reference>
<dbReference type="Proteomes" id="UP000434172">
    <property type="component" value="Unassembled WGS sequence"/>
</dbReference>
<sequence>MWHVRVYLSICRRLTTLQQTRPSVGRRFYLLPSSHQTSFPLLQPRPPTRRCDTVHLSAVRPPFQLCGTSVSRHEIVLRRIELNGPVKSVRRRDERGCEVAG</sequence>